<gene>
    <name evidence="9" type="ORF">Cfor_03834</name>
</gene>
<dbReference type="InterPro" id="IPR057537">
    <property type="entry name" value="C2_C2CD3_N"/>
</dbReference>
<dbReference type="InterPro" id="IPR036603">
    <property type="entry name" value="RBP11-like"/>
</dbReference>
<dbReference type="GO" id="GO:0061511">
    <property type="term" value="P:centriole elongation"/>
    <property type="evidence" value="ECO:0007669"/>
    <property type="project" value="TreeGrafter"/>
</dbReference>
<dbReference type="GO" id="GO:0005814">
    <property type="term" value="C:centriole"/>
    <property type="evidence" value="ECO:0007669"/>
    <property type="project" value="TreeGrafter"/>
</dbReference>
<reference evidence="10" key="1">
    <citation type="submission" date="2020-01" db="EMBL/GenBank/DDBJ databases">
        <title>Draft genome sequence of the Termite Coptotermes fromosanus.</title>
        <authorList>
            <person name="Itakura S."/>
            <person name="Yosikawa Y."/>
            <person name="Umezawa K."/>
        </authorList>
    </citation>
    <scope>NUCLEOTIDE SEQUENCE [LARGE SCALE GENOMIC DNA]</scope>
</reference>
<comment type="caution">
    <text evidence="9">The sequence shown here is derived from an EMBL/GenBank/DDBJ whole genome shotgun (WGS) entry which is preliminary data.</text>
</comment>
<dbReference type="GO" id="GO:0005634">
    <property type="term" value="C:nucleus"/>
    <property type="evidence" value="ECO:0007669"/>
    <property type="project" value="UniProtKB-SubCell"/>
</dbReference>
<feature type="domain" description="C2" evidence="8">
    <location>
        <begin position="1184"/>
        <end position="1330"/>
    </location>
</feature>
<feature type="compositionally biased region" description="Polar residues" evidence="7">
    <location>
        <begin position="336"/>
        <end position="348"/>
    </location>
</feature>
<evidence type="ECO:0000256" key="5">
    <source>
        <dbReference type="ARBA" id="ARBA00023242"/>
    </source>
</evidence>
<dbReference type="InterPro" id="IPR011263">
    <property type="entry name" value="DNA-dir_RNA_pol_RpoA/D/Rpb3"/>
</dbReference>
<keyword evidence="4" id="KW-0804">Transcription</keyword>
<feature type="compositionally biased region" description="Polar residues" evidence="7">
    <location>
        <begin position="1759"/>
        <end position="1771"/>
    </location>
</feature>
<feature type="non-terminal residue" evidence="9">
    <location>
        <position position="2114"/>
    </location>
</feature>
<dbReference type="InterPro" id="IPR033901">
    <property type="entry name" value="RNAPI/III_AC40"/>
</dbReference>
<accession>A0A6L2Q0K6</accession>
<evidence type="ECO:0000313" key="9">
    <source>
        <dbReference type="EMBL" id="GFG38239.1"/>
    </source>
</evidence>
<comment type="subcellular location">
    <subcellularLocation>
        <location evidence="1">Nucleus</location>
    </subcellularLocation>
</comment>
<dbReference type="InterPro" id="IPR000008">
    <property type="entry name" value="C2_dom"/>
</dbReference>
<evidence type="ECO:0000259" key="8">
    <source>
        <dbReference type="PROSITE" id="PS50004"/>
    </source>
</evidence>
<keyword evidence="3" id="KW-0240">DNA-directed RNA polymerase</keyword>
<dbReference type="SUPFAM" id="SSF49562">
    <property type="entry name" value="C2 domain (Calcium/lipid-binding domain, CaLB)"/>
    <property type="match status" value="1"/>
</dbReference>
<dbReference type="Pfam" id="PF25339">
    <property type="entry name" value="C2_C2CD3_N"/>
    <property type="match status" value="1"/>
</dbReference>
<dbReference type="InterPro" id="IPR036643">
    <property type="entry name" value="RNApol_insert_sf"/>
</dbReference>
<evidence type="ECO:0000256" key="1">
    <source>
        <dbReference type="ARBA" id="ARBA00004123"/>
    </source>
</evidence>
<keyword evidence="10" id="KW-1185">Reference proteome</keyword>
<dbReference type="InterPro" id="IPR011262">
    <property type="entry name" value="DNA-dir_RNA_pol_insert"/>
</dbReference>
<organism evidence="9 10">
    <name type="scientific">Coptotermes formosanus</name>
    <name type="common">Formosan subterranean termite</name>
    <dbReference type="NCBI Taxonomy" id="36987"/>
    <lineage>
        <taxon>Eukaryota</taxon>
        <taxon>Metazoa</taxon>
        <taxon>Ecdysozoa</taxon>
        <taxon>Arthropoda</taxon>
        <taxon>Hexapoda</taxon>
        <taxon>Insecta</taxon>
        <taxon>Pterygota</taxon>
        <taxon>Neoptera</taxon>
        <taxon>Polyneoptera</taxon>
        <taxon>Dictyoptera</taxon>
        <taxon>Blattodea</taxon>
        <taxon>Blattoidea</taxon>
        <taxon>Termitoidae</taxon>
        <taxon>Rhinotermitidae</taxon>
        <taxon>Coptotermes</taxon>
    </lineage>
</organism>
<dbReference type="HAMAP" id="MF_00320">
    <property type="entry name" value="RNApol_arch_Rpo3"/>
    <property type="match status" value="1"/>
</dbReference>
<dbReference type="SMART" id="SM00662">
    <property type="entry name" value="RPOLD"/>
    <property type="match status" value="1"/>
</dbReference>
<dbReference type="PROSITE" id="PS00446">
    <property type="entry name" value="RNA_POL_D_30KD"/>
    <property type="match status" value="1"/>
</dbReference>
<dbReference type="Gene3D" id="3.30.1360.10">
    <property type="entry name" value="RNA polymerase, RBP11-like subunit"/>
    <property type="match status" value="1"/>
</dbReference>
<dbReference type="GO" id="GO:0000428">
    <property type="term" value="C:DNA-directed RNA polymerase complex"/>
    <property type="evidence" value="ECO:0007669"/>
    <property type="project" value="UniProtKB-KW"/>
</dbReference>
<evidence type="ECO:0000256" key="7">
    <source>
        <dbReference type="SAM" id="MobiDB-lite"/>
    </source>
</evidence>
<evidence type="ECO:0000313" key="10">
    <source>
        <dbReference type="Proteomes" id="UP000502823"/>
    </source>
</evidence>
<proteinExistence type="inferred from homology"/>
<dbReference type="Gene3D" id="2.170.120.12">
    <property type="entry name" value="DNA-directed RNA polymerase, insert domain"/>
    <property type="match status" value="1"/>
</dbReference>
<evidence type="ECO:0000256" key="6">
    <source>
        <dbReference type="ARBA" id="ARBA00025804"/>
    </source>
</evidence>
<feature type="region of interest" description="Disordered" evidence="7">
    <location>
        <begin position="1753"/>
        <end position="1773"/>
    </location>
</feature>
<comment type="similarity">
    <text evidence="6">Belongs to the archaeal Rpo3/eukaryotic RPB3 RNA polymerase subunit family.</text>
</comment>
<dbReference type="FunFam" id="2.170.120.12:FF:000003">
    <property type="entry name" value="Dna-directed rna polymerases i and iii subunit"/>
    <property type="match status" value="1"/>
</dbReference>
<dbReference type="GO" id="GO:0003899">
    <property type="term" value="F:DNA-directed RNA polymerase activity"/>
    <property type="evidence" value="ECO:0007669"/>
    <property type="project" value="InterPro"/>
</dbReference>
<dbReference type="GO" id="GO:0046983">
    <property type="term" value="F:protein dimerization activity"/>
    <property type="evidence" value="ECO:0007669"/>
    <property type="project" value="InterPro"/>
</dbReference>
<dbReference type="InterPro" id="IPR022842">
    <property type="entry name" value="RNAP_Rpo3/Rpb3/RPAC1"/>
</dbReference>
<dbReference type="SUPFAM" id="SSF56553">
    <property type="entry name" value="Insert subdomain of RNA polymerase alpha subunit"/>
    <property type="match status" value="1"/>
</dbReference>
<dbReference type="GO" id="GO:0034451">
    <property type="term" value="C:centriolar satellite"/>
    <property type="evidence" value="ECO:0007669"/>
    <property type="project" value="TreeGrafter"/>
</dbReference>
<dbReference type="SUPFAM" id="SSF55257">
    <property type="entry name" value="RBP11-like subunits of RNA polymerase"/>
    <property type="match status" value="1"/>
</dbReference>
<dbReference type="Pfam" id="PF01000">
    <property type="entry name" value="RNA_pol_A_bac"/>
    <property type="match status" value="1"/>
</dbReference>
<dbReference type="InParanoid" id="A0A6L2Q0K6"/>
<evidence type="ECO:0000256" key="2">
    <source>
        <dbReference type="ARBA" id="ARBA00022083"/>
    </source>
</evidence>
<dbReference type="GO" id="GO:0006351">
    <property type="term" value="P:DNA-templated transcription"/>
    <property type="evidence" value="ECO:0007669"/>
    <property type="project" value="InterPro"/>
</dbReference>
<evidence type="ECO:0000256" key="3">
    <source>
        <dbReference type="ARBA" id="ARBA00022478"/>
    </source>
</evidence>
<dbReference type="CDD" id="cd07032">
    <property type="entry name" value="RNAP_I_II_AC40"/>
    <property type="match status" value="1"/>
</dbReference>
<dbReference type="GO" id="GO:0071539">
    <property type="term" value="P:protein localization to centrosome"/>
    <property type="evidence" value="ECO:0007669"/>
    <property type="project" value="TreeGrafter"/>
</dbReference>
<feature type="region of interest" description="Disordered" evidence="7">
    <location>
        <begin position="1145"/>
        <end position="1190"/>
    </location>
</feature>
<dbReference type="PANTHER" id="PTHR21254:SF1">
    <property type="entry name" value="C2 DOMAIN-CONTAINING PROTEIN 3"/>
    <property type="match status" value="1"/>
</dbReference>
<dbReference type="GO" id="GO:0003677">
    <property type="term" value="F:DNA binding"/>
    <property type="evidence" value="ECO:0007669"/>
    <property type="project" value="InterPro"/>
</dbReference>
<feature type="compositionally biased region" description="Low complexity" evidence="7">
    <location>
        <begin position="1181"/>
        <end position="1190"/>
    </location>
</feature>
<evidence type="ECO:0000256" key="4">
    <source>
        <dbReference type="ARBA" id="ARBA00023163"/>
    </source>
</evidence>
<dbReference type="EMBL" id="BLKM01012983">
    <property type="protein sequence ID" value="GFG38239.1"/>
    <property type="molecule type" value="Genomic_DNA"/>
</dbReference>
<dbReference type="InterPro" id="IPR035892">
    <property type="entry name" value="C2_domain_sf"/>
</dbReference>
<protein>
    <recommendedName>
        <fullName evidence="2">DNA-directed RNA polymerases I and III subunit RPAC1</fullName>
    </recommendedName>
</protein>
<dbReference type="InterPro" id="IPR001514">
    <property type="entry name" value="DNA-dir_RNA_pol_30-40kDasu_CS"/>
</dbReference>
<dbReference type="GO" id="GO:0060271">
    <property type="term" value="P:cilium assembly"/>
    <property type="evidence" value="ECO:0007669"/>
    <property type="project" value="TreeGrafter"/>
</dbReference>
<feature type="region of interest" description="Disordered" evidence="7">
    <location>
        <begin position="327"/>
        <end position="348"/>
    </location>
</feature>
<dbReference type="OrthoDB" id="270173at2759"/>
<sequence>MNKKQEPVKVRCLPPLIDGEVNGYLTMKVDEIVWCREPSVNTVVLVRWWGENEPSVFRPMNVISSLNGVATNTAVSYEIRTTISLFEEYLKDCEVLDLCVTDEQLSTIIGLVTVRELHTLIQENPCHCYFPIVNTFGTRIGDLHVGFMVQFIHQSKNAHHFTCWITSDVSSMKEMSKHRDVASQVNALDGQRQRLRQCPERAKRLLKCETLASDTLSCACDVYKCRQSRGTQPISDSVISDILEQGQRLRVAMVRSVLEDDTDDFDMGDPYSNSLTDDVIGTWTVDRKMDFDDPEVMEFLSAEELGGGKDFVVQDHKAVESKCSRISESELKADTESSVPSEEASQNRRMGGYAIHTAVCKEVTTEPLCSETVLRDCVMKYIDSLQITVHSLAVNNTGRYRYQNSVRSGIHLTQSETRQMNLLHKLSEQRGTVYFVEYELPVVKKVTQDLRRYVKENRPWHISVKRFCSRKKMGSDIYFGQSSLHNLPTSKASLHKFLRDGNITFRIYCRQLHQRVPTQVGEAYLRMTDILKSEILSFCKDVEVVWRTQIPECQVVIGLLKVTVQLGARHKHFGNDFLERLKKEFPDSKAGNNCESRKHDSEASLRHVSDPTLAPRCDGFNSSRRIFKNSRKKVTSCGASKEQEFCKNGQQKIELDNEVVYPSLREVSGNKPILLYGLLHVSQGEGYDGLNSYLVCRAFWKDDIITSDICYKTGNPYYNLHELIPVLLSAEMLERSHNNFFAVEVWERSAAGCDTLTGVAKLPLNKFFISYRDPVVAAQLLLSKYPVIGVDRWVGVHNPVTGLLPGRLRVLLALGTEDQVQLLEVTHGLKEAIATHPSQDFQGPVQATCDGSHNIQTASLGEAISSETCSVINHRETVSYSAVNHHEPVFLGQSISQTRHVRNSLSEVPQSLYDHMCALESLQSYCYHNSDSVPTLDAQDDSRSLSVDVSDLTGSLSSVTSVLHRTKHQEGKIDGTEFEEDSYVNESSQSVVDRQVGPPQYDKFSQAGAGLQTHGIVSSKIVSCLFSDKQADMGSISKHNGLQTDLHVTELTSPETLTLQNTPKTTEGAKCELPRTPPAAVVCEAFIGSNEVPNVQPEGFSDSKNSSVLQNEHIKETVREKELSCQSTQTSMSQVFAELNTGVESSALPGINEPRSESPRSDLNADSYPGIVSQASNTDQSSSLLHESSPSLPAEVDAKLSFHAHVEIERAMHLHCFTEHDSNETVAGTAFEPSTYVTFVLKQGCPATNESELKIVTPLASHSANPVWNWQCDTWLPSDLLTDNSKCMIFRVWQCVNGTSKDPVRDIVLGFAVVDISVLLFGMPSISGWFNIVDSAGRCSGQMKISITPLEDLSSFQQYRTFEPKMLNEPWGSCYSKCQSANVDCQRTECEKCNLKESLADTSSCAVNYNSYDICHVQSETCTRTLPSKVTDIREVLLHDTRNKSNTVRDCSVKYDAGFQDTSSCLSQALKQKLSELDEITQSLKKLAVVMNEGFTPPFLCSKHEAENSFTSEAGSHTAANTKYGNSTKTAVVSSVNEEVYEGNSVLEITNLSEGAVGNSKFSVNTNDTERSHLKVAEQHYKMPKNFCQECGNVTSSLACLLPSNNFAGCSNTSTNSLPQSSVTSSQIKFKKGRQNGVGTNISVNHTSSLADSCYPNDFGSGSKTSSRMCGSEVGEIQNEGVPKTVSNGTRLQHVDMRLQFEHTDDSYTPTDYLMEMCARHLEVDSVFNPLLFHQLLSSCNELNISGFGSQNGERHYQSADSTNAEPSSKTVENHGGFGGFVNVTRTACLMYSPKECTHMRSDRLCVNSNSGNCDVNRARTEETEDNVNKTSSSDYPGSCTFDDTWSHEKFKKNFAVTVVKCNDTEMEFDLIGIHAAIANAFRRLLLSEVPSMAIEKVFVYNNTSLLQDEVLAHRLGLIPLKADPRLFEYRQPGDEDGTDQDTLEFQLKVKCTWNSNAPKDSTNPDDLYKDHKIYTRHMKWLPIGGQADIYKAKDVGPVHDDILISKMRPGHELDLKLHAVKGIGKDHAKFSPVATAFYRLLPEITLTRDVEDEQAERLQKCFSPGVIGVEETKTGKKRAKVLDARYDTCSRNVYRYEDLKDAVKMGRVKNHFI</sequence>
<keyword evidence="5" id="KW-0539">Nucleus</keyword>
<dbReference type="PANTHER" id="PTHR21254">
    <property type="entry name" value="C2 DOMAIN-CONTAINING PROTEIN 3"/>
    <property type="match status" value="1"/>
</dbReference>
<dbReference type="Proteomes" id="UP000502823">
    <property type="component" value="Unassembled WGS sequence"/>
</dbReference>
<dbReference type="PROSITE" id="PS50004">
    <property type="entry name" value="C2"/>
    <property type="match status" value="1"/>
</dbReference>
<name>A0A6L2Q0K6_COPFO</name>